<gene>
    <name evidence="2" type="ordered locus">BC1002_4192</name>
</gene>
<dbReference type="AlphaFoldDB" id="D5WI90"/>
<name>D5WI90_PARAM</name>
<accession>D5WI90</accession>
<dbReference type="STRING" id="640511.BC1002_4192"/>
<reference evidence="3" key="1">
    <citation type="submission" date="2010-04" db="EMBL/GenBank/DDBJ databases">
        <title>Complete sequence of chromosome 2 of Burkholderia sp. CCGE1002.</title>
        <authorList>
            <consortium name="US DOE Joint Genome Institute"/>
            <person name="Lucas S."/>
            <person name="Copeland A."/>
            <person name="Lapidus A."/>
            <person name="Cheng J.-F."/>
            <person name="Bruce D."/>
            <person name="Goodwin L."/>
            <person name="Pitluck S."/>
            <person name="Chertkov O."/>
            <person name="Detter J.C."/>
            <person name="Han C."/>
            <person name="Tapia R."/>
            <person name="Land M."/>
            <person name="Hauser L."/>
            <person name="Kyrpides N."/>
            <person name="Ovchinnikova G."/>
            <person name="Martinez-Romero E."/>
            <person name="Hernandez M.A.R."/>
            <person name="Tiedje J.M."/>
            <person name="Woyke T."/>
        </authorList>
    </citation>
    <scope>NUCLEOTIDE SEQUENCE [LARGE SCALE GENOMIC DNA]</scope>
    <source>
        <strain evidence="3">CCGE1002</strain>
    </source>
</reference>
<sequence>MTTNSESDHVPNNFPHHTSPEVVAGAQPKICVVLSEGKYVAGQTDNERRERWRICEDLAHQLMPKAEKDAAAHPEHSKDVTLDRIRAAVARKGWVSHAELKWLISRMRVLLNW</sequence>
<dbReference type="eggNOG" id="ENOG50316PY">
    <property type="taxonomic scope" value="Bacteria"/>
</dbReference>
<dbReference type="Proteomes" id="UP000002190">
    <property type="component" value="Chromosome 2"/>
</dbReference>
<protein>
    <submittedName>
        <fullName evidence="2">Uncharacterized protein</fullName>
    </submittedName>
</protein>
<organism evidence="2 3">
    <name type="scientific">Paraburkholderia atlantica</name>
    <dbReference type="NCBI Taxonomy" id="2654982"/>
    <lineage>
        <taxon>Bacteria</taxon>
        <taxon>Pseudomonadati</taxon>
        <taxon>Pseudomonadota</taxon>
        <taxon>Betaproteobacteria</taxon>
        <taxon>Burkholderiales</taxon>
        <taxon>Burkholderiaceae</taxon>
        <taxon>Paraburkholderia</taxon>
    </lineage>
</organism>
<dbReference type="GeneID" id="301098568"/>
<dbReference type="EMBL" id="CP002014">
    <property type="protein sequence ID" value="ADG18185.1"/>
    <property type="molecule type" value="Genomic_DNA"/>
</dbReference>
<feature type="region of interest" description="Disordered" evidence="1">
    <location>
        <begin position="1"/>
        <end position="21"/>
    </location>
</feature>
<evidence type="ECO:0000313" key="3">
    <source>
        <dbReference type="Proteomes" id="UP000002190"/>
    </source>
</evidence>
<dbReference type="RefSeq" id="WP_013091985.1">
    <property type="nucleotide sequence ID" value="NC_014118.1"/>
</dbReference>
<dbReference type="KEGG" id="bge:BC1002_4192"/>
<reference evidence="2 3" key="2">
    <citation type="journal article" date="2012" name="J. Bacteriol.">
        <title>Genome Sequences of Burkholderia sp. Strains CCGE1002 and H160, Isolated from Legume Nodules in Mexico and Brazil.</title>
        <authorList>
            <person name="Ormeno-Orrillo E."/>
            <person name="Rogel M.A."/>
            <person name="Chueire L.M."/>
            <person name="Tiedje J.M."/>
            <person name="Martinez-Romero E."/>
            <person name="Hungria M."/>
        </authorList>
    </citation>
    <scope>NUCLEOTIDE SEQUENCE [LARGE SCALE GENOMIC DNA]</scope>
    <source>
        <strain evidence="2 3">CCGE1002</strain>
    </source>
</reference>
<dbReference type="HOGENOM" id="CLU_172398_0_0_4"/>
<proteinExistence type="predicted"/>
<evidence type="ECO:0000256" key="1">
    <source>
        <dbReference type="SAM" id="MobiDB-lite"/>
    </source>
</evidence>
<evidence type="ECO:0000313" key="2">
    <source>
        <dbReference type="EMBL" id="ADG18185.1"/>
    </source>
</evidence>